<evidence type="ECO:0000313" key="1">
    <source>
        <dbReference type="EMBL" id="VDM26319.1"/>
    </source>
</evidence>
<dbReference type="Proteomes" id="UP000274429">
    <property type="component" value="Unassembled WGS sequence"/>
</dbReference>
<name>A0A0R3WWK1_HYDTA</name>
<reference evidence="1 2" key="2">
    <citation type="submission" date="2018-11" db="EMBL/GenBank/DDBJ databases">
        <authorList>
            <consortium name="Pathogen Informatics"/>
        </authorList>
    </citation>
    <scope>NUCLEOTIDE SEQUENCE [LARGE SCALE GENOMIC DNA]</scope>
</reference>
<protein>
    <submittedName>
        <fullName evidence="3">ABC transmembrane type-1 domain-containing protein</fullName>
    </submittedName>
</protein>
<keyword evidence="2" id="KW-1185">Reference proteome</keyword>
<accession>A0A0R3WWK1</accession>
<reference evidence="3" key="1">
    <citation type="submission" date="2017-02" db="UniProtKB">
        <authorList>
            <consortium name="WormBaseParasite"/>
        </authorList>
    </citation>
    <scope>IDENTIFICATION</scope>
</reference>
<proteinExistence type="predicted"/>
<dbReference type="WBParaSite" id="TTAC_0000514101-mRNA-1">
    <property type="protein sequence ID" value="TTAC_0000514101-mRNA-1"/>
    <property type="gene ID" value="TTAC_0000514101"/>
</dbReference>
<organism evidence="3">
    <name type="scientific">Hydatigena taeniaeformis</name>
    <name type="common">Feline tapeworm</name>
    <name type="synonym">Taenia taeniaeformis</name>
    <dbReference type="NCBI Taxonomy" id="6205"/>
    <lineage>
        <taxon>Eukaryota</taxon>
        <taxon>Metazoa</taxon>
        <taxon>Spiralia</taxon>
        <taxon>Lophotrochozoa</taxon>
        <taxon>Platyhelminthes</taxon>
        <taxon>Cestoda</taxon>
        <taxon>Eucestoda</taxon>
        <taxon>Cyclophyllidea</taxon>
        <taxon>Taeniidae</taxon>
        <taxon>Hydatigera</taxon>
    </lineage>
</organism>
<evidence type="ECO:0000313" key="3">
    <source>
        <dbReference type="WBParaSite" id="TTAC_0000514101-mRNA-1"/>
    </source>
</evidence>
<dbReference type="EMBL" id="UYWX01006323">
    <property type="protein sequence ID" value="VDM26319.1"/>
    <property type="molecule type" value="Genomic_DNA"/>
</dbReference>
<dbReference type="AlphaFoldDB" id="A0A0R3WWK1"/>
<evidence type="ECO:0000313" key="2">
    <source>
        <dbReference type="Proteomes" id="UP000274429"/>
    </source>
</evidence>
<gene>
    <name evidence="1" type="ORF">TTAC_LOCUS5126</name>
</gene>
<sequence>MPWMHDGFKARAAVDSAMYATILVTLVRATRAFVNGATDRLDLRIGRASLVTAAEQQTVLKVKVGSAWTSMNAKMLQFALNVRNVAEFVRTVQEIINASVLRAAHAFVSSRKLHAARRHITFQLSLSDVALYSPTVMF</sequence>